<name>A0A1M7Q850_9BACI</name>
<dbReference type="CDD" id="cd01392">
    <property type="entry name" value="HTH_LacI"/>
    <property type="match status" value="1"/>
</dbReference>
<dbReference type="PROSITE" id="PS50932">
    <property type="entry name" value="HTH_LACI_2"/>
    <property type="match status" value="1"/>
</dbReference>
<proteinExistence type="predicted"/>
<dbReference type="SUPFAM" id="SSF47413">
    <property type="entry name" value="lambda repressor-like DNA-binding domains"/>
    <property type="match status" value="1"/>
</dbReference>
<dbReference type="InterPro" id="IPR028082">
    <property type="entry name" value="Peripla_BP_I"/>
</dbReference>
<reference evidence="5 6" key="1">
    <citation type="submission" date="2016-11" db="EMBL/GenBank/DDBJ databases">
        <authorList>
            <person name="Jaros S."/>
            <person name="Januszkiewicz K."/>
            <person name="Wedrychowicz H."/>
        </authorList>
    </citation>
    <scope>NUCLEOTIDE SEQUENCE [LARGE SCALE GENOMIC DNA]</scope>
    <source>
        <strain evidence="5 6">CGMCC 1.10681</strain>
    </source>
</reference>
<dbReference type="InterPro" id="IPR000843">
    <property type="entry name" value="HTH_LacI"/>
</dbReference>
<evidence type="ECO:0000256" key="2">
    <source>
        <dbReference type="ARBA" id="ARBA00023125"/>
    </source>
</evidence>
<dbReference type="RefSeq" id="WP_073202547.1">
    <property type="nucleotide sequence ID" value="NZ_FRCZ01000006.1"/>
</dbReference>
<dbReference type="SMART" id="SM00354">
    <property type="entry name" value="HTH_LACI"/>
    <property type="match status" value="1"/>
</dbReference>
<dbReference type="PRINTS" id="PR00036">
    <property type="entry name" value="HTHLACI"/>
</dbReference>
<accession>A0A1M7Q850</accession>
<evidence type="ECO:0000313" key="5">
    <source>
        <dbReference type="EMBL" id="SHN26608.1"/>
    </source>
</evidence>
<dbReference type="GO" id="GO:0003700">
    <property type="term" value="F:DNA-binding transcription factor activity"/>
    <property type="evidence" value="ECO:0007669"/>
    <property type="project" value="TreeGrafter"/>
</dbReference>
<evidence type="ECO:0000256" key="3">
    <source>
        <dbReference type="ARBA" id="ARBA00023163"/>
    </source>
</evidence>
<dbReference type="PANTHER" id="PTHR30146:SF105">
    <property type="entry name" value="CATABOLITE CONTROL PROTEIN B"/>
    <property type="match status" value="1"/>
</dbReference>
<keyword evidence="6" id="KW-1185">Reference proteome</keyword>
<dbReference type="Proteomes" id="UP000184184">
    <property type="component" value="Unassembled WGS sequence"/>
</dbReference>
<dbReference type="CDD" id="cd06286">
    <property type="entry name" value="PBP1_CcpB-like"/>
    <property type="match status" value="1"/>
</dbReference>
<dbReference type="PROSITE" id="PS00356">
    <property type="entry name" value="HTH_LACI_1"/>
    <property type="match status" value="1"/>
</dbReference>
<sequence length="321" mass="36306">MTNIRDIARMANVSVTTVSRVINKHPYVSEEKREAVLKVMEEADYQVNLTAVHLSQGKSHLIGVVVPFANHPYFGLLIEGIAKKAVESNYHFVLIQTNYDKEREQEALNMLKHKQVDGLIICSRILELGTITEYRQYGKIVVCENADGNNAIDSVYVDHYQSFLSALEYLYEKGYRNIGYSIGRDTGSNSYFRQQAYRDFLKQKEIPYHESFVFTENYNLEDGQKVVDLILQLSVKPDALLVTSDVVAAGIITACNHTNLRVPEDLAVIGFDDQPIAKMMGITTFEMPIVTMGERLFQQVIGTTSASHQQLNVTLIERNTV</sequence>
<keyword evidence="3" id="KW-0804">Transcription</keyword>
<dbReference type="AlphaFoldDB" id="A0A1M7Q850"/>
<dbReference type="GO" id="GO:0000976">
    <property type="term" value="F:transcription cis-regulatory region binding"/>
    <property type="evidence" value="ECO:0007669"/>
    <property type="project" value="TreeGrafter"/>
</dbReference>
<gene>
    <name evidence="5" type="ORF">SAMN05216179_2880</name>
</gene>
<dbReference type="OrthoDB" id="9798934at2"/>
<dbReference type="Gene3D" id="1.10.260.40">
    <property type="entry name" value="lambda repressor-like DNA-binding domains"/>
    <property type="match status" value="1"/>
</dbReference>
<keyword evidence="2" id="KW-0238">DNA-binding</keyword>
<dbReference type="Pfam" id="PF00356">
    <property type="entry name" value="LacI"/>
    <property type="match status" value="1"/>
</dbReference>
<keyword evidence="1" id="KW-0805">Transcription regulation</keyword>
<dbReference type="Gene3D" id="3.40.50.2300">
    <property type="match status" value="2"/>
</dbReference>
<dbReference type="SUPFAM" id="SSF53822">
    <property type="entry name" value="Periplasmic binding protein-like I"/>
    <property type="match status" value="1"/>
</dbReference>
<evidence type="ECO:0000256" key="1">
    <source>
        <dbReference type="ARBA" id="ARBA00023015"/>
    </source>
</evidence>
<dbReference type="InterPro" id="IPR001761">
    <property type="entry name" value="Peripla_BP/Lac1_sug-bd_dom"/>
</dbReference>
<evidence type="ECO:0000259" key="4">
    <source>
        <dbReference type="PROSITE" id="PS50932"/>
    </source>
</evidence>
<evidence type="ECO:0000313" key="6">
    <source>
        <dbReference type="Proteomes" id="UP000184184"/>
    </source>
</evidence>
<organism evidence="5 6">
    <name type="scientific">Gracilibacillus kekensis</name>
    <dbReference type="NCBI Taxonomy" id="1027249"/>
    <lineage>
        <taxon>Bacteria</taxon>
        <taxon>Bacillati</taxon>
        <taxon>Bacillota</taxon>
        <taxon>Bacilli</taxon>
        <taxon>Bacillales</taxon>
        <taxon>Bacillaceae</taxon>
        <taxon>Gracilibacillus</taxon>
    </lineage>
</organism>
<dbReference type="PANTHER" id="PTHR30146">
    <property type="entry name" value="LACI-RELATED TRANSCRIPTIONAL REPRESSOR"/>
    <property type="match status" value="1"/>
</dbReference>
<feature type="domain" description="HTH lacI-type" evidence="4">
    <location>
        <begin position="2"/>
        <end position="56"/>
    </location>
</feature>
<protein>
    <submittedName>
        <fullName evidence="5">Transcriptional regulator, LacI family</fullName>
    </submittedName>
</protein>
<dbReference type="STRING" id="1027249.SAMN05216179_2880"/>
<dbReference type="EMBL" id="FRCZ01000006">
    <property type="protein sequence ID" value="SHN26608.1"/>
    <property type="molecule type" value="Genomic_DNA"/>
</dbReference>
<dbReference type="Pfam" id="PF00532">
    <property type="entry name" value="Peripla_BP_1"/>
    <property type="match status" value="1"/>
</dbReference>
<dbReference type="InterPro" id="IPR010982">
    <property type="entry name" value="Lambda_DNA-bd_dom_sf"/>
</dbReference>